<reference evidence="3 4" key="1">
    <citation type="submission" date="2024-10" db="EMBL/GenBank/DDBJ databases">
        <title>Updated reference genomes for cyclostephanoid diatoms.</title>
        <authorList>
            <person name="Roberts W.R."/>
            <person name="Alverson A.J."/>
        </authorList>
    </citation>
    <scope>NUCLEOTIDE SEQUENCE [LARGE SCALE GENOMIC DNA]</scope>
    <source>
        <strain evidence="3 4">AJA010-31</strain>
    </source>
</reference>
<evidence type="ECO:0000313" key="3">
    <source>
        <dbReference type="EMBL" id="KAL3783353.1"/>
    </source>
</evidence>
<organism evidence="3 4">
    <name type="scientific">Cyclotella atomus</name>
    <dbReference type="NCBI Taxonomy" id="382360"/>
    <lineage>
        <taxon>Eukaryota</taxon>
        <taxon>Sar</taxon>
        <taxon>Stramenopiles</taxon>
        <taxon>Ochrophyta</taxon>
        <taxon>Bacillariophyta</taxon>
        <taxon>Coscinodiscophyceae</taxon>
        <taxon>Thalassiosirophycidae</taxon>
        <taxon>Stephanodiscales</taxon>
        <taxon>Stephanodiscaceae</taxon>
        <taxon>Cyclotella</taxon>
    </lineage>
</organism>
<sequence length="777" mass="87060">MSSSTKRKPFGEAPRDISNRSSSDANPIKNAMMRSLSGRQPRSGATAAAPPLATIRTESAKITGLPPSNKTTASATDSKTRQYKAQVYSDKITIASQTQRIEALQAELEEVRMFASAEKSTAPSVEESQQNDGELIEALAQELESTEADLKAAQSHVNRLEMELKSERQKNVISSSNKSVGTASTSASTADTNSICELQKIIEKQNAEIEKCKQDAVEGVSIMRDLDKALRAARKDRDVSRAARDEALNSLETHKKQMEGMSLELETSNHHCAMLERQCGEMKEEHSALVARYANLESSLTELQNVLTVVQSRSEKKAASMNQALAEAEEREEKGVIEYQTLMKKYTEVQGQCAEMEGVLTDLTSKFEEVKADVLMKEEELEMAKARHATNVEVIKEQHADEIATQQREARDAGRILYEAMLSKKETEYQAAMNEMQKQYQKQLREKEELLKAREKQWESKSRRSSDQETQVLQARLQQIEKQYEEAKSALMERDEAICRSRSENAKLMNENTELIQKIEKGVAMYNQTASQLKAKTAEAAAAAAVSNNKASDAELVAANKALKKDLTSAVESSISRGKQIQVLEKEIELYQLKLSKANQRLKRIESDTTPSSSNEMQRLESEVVELRTRAEEAEKNRQILQQRVAALDNQIKNAREEKHQLETQLNNLSEQGRVAEETMSNMMQEISALSAKASQVEKLEREVTDARLALADSQSRIFNLEEALQDTEMALRTVSSARLKSPVSSPGKEPELDCRESEIRRQIEDIALKEYIGQRL</sequence>
<feature type="compositionally biased region" description="Polar residues" evidence="2">
    <location>
        <begin position="736"/>
        <end position="745"/>
    </location>
</feature>
<keyword evidence="1" id="KW-0175">Coiled coil</keyword>
<dbReference type="Proteomes" id="UP001530400">
    <property type="component" value="Unassembled WGS sequence"/>
</dbReference>
<protein>
    <submittedName>
        <fullName evidence="3">Uncharacterized protein</fullName>
    </submittedName>
</protein>
<feature type="coiled-coil region" evidence="1">
    <location>
        <begin position="422"/>
        <end position="497"/>
    </location>
</feature>
<feature type="compositionally biased region" description="Basic and acidic residues" evidence="2">
    <location>
        <begin position="9"/>
        <end position="18"/>
    </location>
</feature>
<gene>
    <name evidence="3" type="ORF">ACHAWO_005554</name>
</gene>
<dbReference type="AlphaFoldDB" id="A0ABD3P655"/>
<name>A0ABD3P655_9STRA</name>
<feature type="compositionally biased region" description="Polar residues" evidence="2">
    <location>
        <begin position="171"/>
        <end position="181"/>
    </location>
</feature>
<comment type="caution">
    <text evidence="3">The sequence shown here is derived from an EMBL/GenBank/DDBJ whole genome shotgun (WGS) entry which is preliminary data.</text>
</comment>
<evidence type="ECO:0000313" key="4">
    <source>
        <dbReference type="Proteomes" id="UP001530400"/>
    </source>
</evidence>
<evidence type="ECO:0000256" key="2">
    <source>
        <dbReference type="SAM" id="MobiDB-lite"/>
    </source>
</evidence>
<evidence type="ECO:0000256" key="1">
    <source>
        <dbReference type="SAM" id="Coils"/>
    </source>
</evidence>
<feature type="coiled-coil region" evidence="1">
    <location>
        <begin position="581"/>
        <end position="731"/>
    </location>
</feature>
<dbReference type="EMBL" id="JALLPJ020000770">
    <property type="protein sequence ID" value="KAL3783353.1"/>
    <property type="molecule type" value="Genomic_DNA"/>
</dbReference>
<feature type="region of interest" description="Disordered" evidence="2">
    <location>
        <begin position="164"/>
        <end position="189"/>
    </location>
</feature>
<feature type="compositionally biased region" description="Polar residues" evidence="2">
    <location>
        <begin position="66"/>
        <end position="77"/>
    </location>
</feature>
<accession>A0ABD3P655</accession>
<keyword evidence="4" id="KW-1185">Reference proteome</keyword>
<feature type="region of interest" description="Disordered" evidence="2">
    <location>
        <begin position="736"/>
        <end position="756"/>
    </location>
</feature>
<proteinExistence type="predicted"/>
<feature type="region of interest" description="Disordered" evidence="2">
    <location>
        <begin position="1"/>
        <end position="83"/>
    </location>
</feature>